<name>A0A7X9SVG2_9CORY</name>
<dbReference type="AlphaFoldDB" id="A0A7X9SVG2"/>
<dbReference type="Proteomes" id="UP000589552">
    <property type="component" value="Unassembled WGS sequence"/>
</dbReference>
<feature type="transmembrane region" description="Helical" evidence="1">
    <location>
        <begin position="99"/>
        <end position="121"/>
    </location>
</feature>
<accession>A0A7X9SVG2</accession>
<keyword evidence="1" id="KW-0472">Membrane</keyword>
<evidence type="ECO:0000256" key="1">
    <source>
        <dbReference type="SAM" id="Phobius"/>
    </source>
</evidence>
<protein>
    <submittedName>
        <fullName evidence="2">Uncharacterized protein</fullName>
    </submittedName>
</protein>
<gene>
    <name evidence="2" type="ORF">HF852_02900</name>
</gene>
<comment type="caution">
    <text evidence="2">The sequence shown here is derived from an EMBL/GenBank/DDBJ whole genome shotgun (WGS) entry which is preliminary data.</text>
</comment>
<dbReference type="RefSeq" id="WP_168937286.1">
    <property type="nucleotide sequence ID" value="NZ_JABAGA010000001.1"/>
</dbReference>
<proteinExistence type="predicted"/>
<keyword evidence="1" id="KW-1133">Transmembrane helix</keyword>
<evidence type="ECO:0000313" key="2">
    <source>
        <dbReference type="EMBL" id="NMF08563.1"/>
    </source>
</evidence>
<reference evidence="2 3" key="1">
    <citation type="submission" date="2020-04" db="EMBL/GenBank/DDBJ databases">
        <authorList>
            <person name="Hitch T.C.A."/>
            <person name="Wylensek D."/>
            <person name="Clavel T."/>
        </authorList>
    </citation>
    <scope>NUCLEOTIDE SEQUENCE [LARGE SCALE GENOMIC DNA]</scope>
    <source>
        <strain evidence="2 3">BL-383-APC-2I</strain>
    </source>
</reference>
<organism evidence="2 3">
    <name type="scientific">Corynebacterium xerosis</name>
    <dbReference type="NCBI Taxonomy" id="1725"/>
    <lineage>
        <taxon>Bacteria</taxon>
        <taxon>Bacillati</taxon>
        <taxon>Actinomycetota</taxon>
        <taxon>Actinomycetes</taxon>
        <taxon>Mycobacteriales</taxon>
        <taxon>Corynebacteriaceae</taxon>
        <taxon>Corynebacterium</taxon>
    </lineage>
</organism>
<sequence>MRFWLFLSSYTPLFLILGLRSFPDERQGFTWALLAPAVMLIASIAGLISLTYLLGGLSSKVPKPVTVQNVVDEGGNLSAYLISYLFPFVYSSINSWRDIVVFIIFGGLIVIIGVRSDMGLFNPLLVMLGWRVVKVSVCEVWGGRGVWRVRYAIVKGALYDGSVKAKKLSSGYVIEGNVN</sequence>
<evidence type="ECO:0000313" key="3">
    <source>
        <dbReference type="Proteomes" id="UP000589552"/>
    </source>
</evidence>
<feature type="transmembrane region" description="Helical" evidence="1">
    <location>
        <begin position="31"/>
        <end position="54"/>
    </location>
</feature>
<dbReference type="EMBL" id="JABAGA010000001">
    <property type="protein sequence ID" value="NMF08563.1"/>
    <property type="molecule type" value="Genomic_DNA"/>
</dbReference>
<keyword evidence="1" id="KW-0812">Transmembrane</keyword>